<reference evidence="1" key="1">
    <citation type="journal article" date="2019" name="Environ. Microbiol.">
        <title>Fungal ecological strategies reflected in gene transcription - a case study of two litter decomposers.</title>
        <authorList>
            <person name="Barbi F."/>
            <person name="Kohler A."/>
            <person name="Barry K."/>
            <person name="Baskaran P."/>
            <person name="Daum C."/>
            <person name="Fauchery L."/>
            <person name="Ihrmark K."/>
            <person name="Kuo A."/>
            <person name="LaButti K."/>
            <person name="Lipzen A."/>
            <person name="Morin E."/>
            <person name="Grigoriev I.V."/>
            <person name="Henrissat B."/>
            <person name="Lindahl B."/>
            <person name="Martin F."/>
        </authorList>
    </citation>
    <scope>NUCLEOTIDE SEQUENCE</scope>
    <source>
        <strain evidence="1">JB14</strain>
    </source>
</reference>
<dbReference type="AlphaFoldDB" id="A0A6A4GPE2"/>
<organism evidence="1 2">
    <name type="scientific">Gymnopus androsaceus JB14</name>
    <dbReference type="NCBI Taxonomy" id="1447944"/>
    <lineage>
        <taxon>Eukaryota</taxon>
        <taxon>Fungi</taxon>
        <taxon>Dikarya</taxon>
        <taxon>Basidiomycota</taxon>
        <taxon>Agaricomycotina</taxon>
        <taxon>Agaricomycetes</taxon>
        <taxon>Agaricomycetidae</taxon>
        <taxon>Agaricales</taxon>
        <taxon>Marasmiineae</taxon>
        <taxon>Omphalotaceae</taxon>
        <taxon>Gymnopus</taxon>
    </lineage>
</organism>
<keyword evidence="2" id="KW-1185">Reference proteome</keyword>
<evidence type="ECO:0000313" key="2">
    <source>
        <dbReference type="Proteomes" id="UP000799118"/>
    </source>
</evidence>
<gene>
    <name evidence="1" type="ORF">BT96DRAFT_477657</name>
</gene>
<proteinExistence type="predicted"/>
<sequence>MPIQGRELSVQKSVPWNYLVLTSGGWSQAGLLVKRAHDGCGERNIGPLNGTWGRWIHHRLFNSWLRHRISGGDAERIRYIVDYLLAVWFQQP</sequence>
<dbReference type="Proteomes" id="UP000799118">
    <property type="component" value="Unassembled WGS sequence"/>
</dbReference>
<name>A0A6A4GPE2_9AGAR</name>
<evidence type="ECO:0000313" key="1">
    <source>
        <dbReference type="EMBL" id="KAE9387652.1"/>
    </source>
</evidence>
<dbReference type="EMBL" id="ML769787">
    <property type="protein sequence ID" value="KAE9387652.1"/>
    <property type="molecule type" value="Genomic_DNA"/>
</dbReference>
<protein>
    <submittedName>
        <fullName evidence="1">Uncharacterized protein</fullName>
    </submittedName>
</protein>
<accession>A0A6A4GPE2</accession>